<organism evidence="8 9">
    <name type="scientific">Smittium simulii</name>
    <dbReference type="NCBI Taxonomy" id="133385"/>
    <lineage>
        <taxon>Eukaryota</taxon>
        <taxon>Fungi</taxon>
        <taxon>Fungi incertae sedis</taxon>
        <taxon>Zoopagomycota</taxon>
        <taxon>Kickxellomycotina</taxon>
        <taxon>Harpellomycetes</taxon>
        <taxon>Harpellales</taxon>
        <taxon>Legeriomycetaceae</taxon>
        <taxon>Smittium</taxon>
    </lineage>
</organism>
<comment type="similarity">
    <text evidence="2">Belongs to the DNA mismatch repair MutL/HexB family.</text>
</comment>
<evidence type="ECO:0000313" key="9">
    <source>
        <dbReference type="Proteomes" id="UP000245383"/>
    </source>
</evidence>
<evidence type="ECO:0000256" key="4">
    <source>
        <dbReference type="ARBA" id="ARBA00023204"/>
    </source>
</evidence>
<dbReference type="InterPro" id="IPR036890">
    <property type="entry name" value="HATPase_C_sf"/>
</dbReference>
<feature type="region of interest" description="Disordered" evidence="6">
    <location>
        <begin position="467"/>
        <end position="496"/>
    </location>
</feature>
<gene>
    <name evidence="8" type="ORF">BB561_003334</name>
</gene>
<dbReference type="SUPFAM" id="SSF54211">
    <property type="entry name" value="Ribosomal protein S5 domain 2-like"/>
    <property type="match status" value="1"/>
</dbReference>
<dbReference type="Gene3D" id="3.30.230.10">
    <property type="match status" value="1"/>
</dbReference>
<dbReference type="GO" id="GO:0032389">
    <property type="term" value="C:MutLalpha complex"/>
    <property type="evidence" value="ECO:0007669"/>
    <property type="project" value="TreeGrafter"/>
</dbReference>
<dbReference type="CDD" id="cd16926">
    <property type="entry name" value="HATPase_MutL-MLH-PMS-like"/>
    <property type="match status" value="1"/>
</dbReference>
<keyword evidence="3" id="KW-0227">DNA damage</keyword>
<dbReference type="EMBL" id="MBFR01000131">
    <property type="protein sequence ID" value="PVU93354.1"/>
    <property type="molecule type" value="Genomic_DNA"/>
</dbReference>
<dbReference type="NCBIfam" id="TIGR00585">
    <property type="entry name" value="mutl"/>
    <property type="match status" value="1"/>
</dbReference>
<name>A0A2T9YM53_9FUNG</name>
<dbReference type="AlphaFoldDB" id="A0A2T9YM53"/>
<dbReference type="InterPro" id="IPR013507">
    <property type="entry name" value="DNA_mismatch_S5_2-like"/>
</dbReference>
<comment type="caution">
    <text evidence="8">The sequence shown here is derived from an EMBL/GenBank/DDBJ whole genome shotgun (WGS) entry which is preliminary data.</text>
</comment>
<dbReference type="Pfam" id="PF16413">
    <property type="entry name" value="Mlh1_C"/>
    <property type="match status" value="1"/>
</dbReference>
<dbReference type="Pfam" id="PF13589">
    <property type="entry name" value="HATPase_c_3"/>
    <property type="match status" value="1"/>
</dbReference>
<dbReference type="FunFam" id="3.30.565.10:FF:000109">
    <property type="entry name" value="Related to MLH1-DNA mismatch repair protein"/>
    <property type="match status" value="1"/>
</dbReference>
<dbReference type="GO" id="GO:0140664">
    <property type="term" value="F:ATP-dependent DNA damage sensor activity"/>
    <property type="evidence" value="ECO:0007669"/>
    <property type="project" value="InterPro"/>
</dbReference>
<evidence type="ECO:0000256" key="5">
    <source>
        <dbReference type="ARBA" id="ARBA00023242"/>
    </source>
</evidence>
<dbReference type="InterPro" id="IPR014762">
    <property type="entry name" value="DNA_mismatch_repair_CS"/>
</dbReference>
<dbReference type="Pfam" id="PF01119">
    <property type="entry name" value="DNA_mis_repair"/>
    <property type="match status" value="1"/>
</dbReference>
<evidence type="ECO:0000259" key="7">
    <source>
        <dbReference type="SMART" id="SM01340"/>
    </source>
</evidence>
<dbReference type="InterPro" id="IPR002099">
    <property type="entry name" value="MutL/Mlh/PMS"/>
</dbReference>
<feature type="domain" description="DNA mismatch repair protein S5" evidence="7">
    <location>
        <begin position="232"/>
        <end position="353"/>
    </location>
</feature>
<keyword evidence="4" id="KW-0234">DNA repair</keyword>
<accession>A0A2T9YM53</accession>
<dbReference type="InterPro" id="IPR020568">
    <property type="entry name" value="Ribosomal_Su5_D2-typ_SF"/>
</dbReference>
<dbReference type="GO" id="GO:0016887">
    <property type="term" value="F:ATP hydrolysis activity"/>
    <property type="evidence" value="ECO:0007669"/>
    <property type="project" value="InterPro"/>
</dbReference>
<dbReference type="InterPro" id="IPR038973">
    <property type="entry name" value="MutL/Mlh/Pms-like"/>
</dbReference>
<keyword evidence="5" id="KW-0539">Nucleus</keyword>
<dbReference type="PROSITE" id="PS00058">
    <property type="entry name" value="DNA_MISMATCH_REPAIR_1"/>
    <property type="match status" value="1"/>
</dbReference>
<dbReference type="STRING" id="133385.A0A2T9YM53"/>
<dbReference type="SUPFAM" id="SSF55874">
    <property type="entry name" value="ATPase domain of HSP90 chaperone/DNA topoisomerase II/histidine kinase"/>
    <property type="match status" value="1"/>
</dbReference>
<dbReference type="Proteomes" id="UP000245383">
    <property type="component" value="Unassembled WGS sequence"/>
</dbReference>
<protein>
    <recommendedName>
        <fullName evidence="7">DNA mismatch repair protein S5 domain-containing protein</fullName>
    </recommendedName>
</protein>
<sequence length="878" mass="99833">MESSSTKRKPQRISKLEESVINRIAAGEIIHRPANALKELLENSLDANSTNIQVVAKEGGMKLLQIIDNGDGIHKEDLELLCERFTTSKIKNYEDLETIQTYGFRGEALASISHVSHLTVVTKTRENVCCNSCRVKYLNGKMYTPDADKNAEPKSCAGNDGTQIIVEDLFYNIPYRKQALKKANEEYTRILDVVGKYAIHNAGVAFSCRKIGAKTTGSDIQTSLNASKLDVIQQIYGRSVHTCLEYFENDMRESPLAVQFEGYASGDKFTSKKTTLLLFINNRLVDNTAIRTAIEQLYFSTFPKSPKPFVYLSLNIRPQYVDVNVHPTKKEVYFLNQDLIINEIIKTLQSLLVKINTSQTFSLQQNIKPLLNNSSNIDNQKVTNSTKALNMYIKQDAGSAKKKIHESKLVRMDSKNLSLHSFIFKEASDKDDISLHNNENKNSKSNSTVFGSPLGFRSMAHTKDDYNDDLVLSPSSKYNDKKSENSPSNRLSRFLLKPNDDSSTAITAMGDMSRISIEDSMSKTNSIDTFETKKIEEKSIFINEKPNDVIKENRENVKIAEKEMNTQKINNDDEPNSTNLKPRVEVQLGSILELRAEWAEARHLEFSKILCGHVFVGFLDTNRALIQYETGLYMVDYNQISEALFYQLILSEFNNFGKIELQPAANICDLVLLALQSEIDYNSELSKGILESQSDIKIDFEPLPNEIVENPNAVAKAITDLIISRKEMLEEYFNMKITETGELESLPMIIRDYIPNMNKLPLFLLRLGSEINWEDEKNFFQSFASELAYFYATEPPSEIDKNINEDVSQGKNDNVEFEHKMQKDKSENPQLERFYHVVEYRIFPSLKAGFSAPNSIVDSNSIYEIAKLPDLYKIFERC</sequence>
<evidence type="ECO:0000313" key="8">
    <source>
        <dbReference type="EMBL" id="PVU93354.1"/>
    </source>
</evidence>
<evidence type="ECO:0000256" key="2">
    <source>
        <dbReference type="ARBA" id="ARBA00006082"/>
    </source>
</evidence>
<dbReference type="GO" id="GO:0006298">
    <property type="term" value="P:mismatch repair"/>
    <property type="evidence" value="ECO:0007669"/>
    <property type="project" value="InterPro"/>
</dbReference>
<evidence type="ECO:0000256" key="6">
    <source>
        <dbReference type="SAM" id="MobiDB-lite"/>
    </source>
</evidence>
<dbReference type="GO" id="GO:0005524">
    <property type="term" value="F:ATP binding"/>
    <property type="evidence" value="ECO:0007669"/>
    <property type="project" value="InterPro"/>
</dbReference>
<comment type="subcellular location">
    <subcellularLocation>
        <location evidence="1">Nucleus</location>
    </subcellularLocation>
</comment>
<evidence type="ECO:0000256" key="1">
    <source>
        <dbReference type="ARBA" id="ARBA00004123"/>
    </source>
</evidence>
<dbReference type="PANTHER" id="PTHR10073:SF12">
    <property type="entry name" value="DNA MISMATCH REPAIR PROTEIN MLH1"/>
    <property type="match status" value="1"/>
</dbReference>
<dbReference type="OrthoDB" id="10263226at2759"/>
<dbReference type="Gene3D" id="3.30.565.10">
    <property type="entry name" value="Histidine kinase-like ATPase, C-terminal domain"/>
    <property type="match status" value="1"/>
</dbReference>
<evidence type="ECO:0000256" key="3">
    <source>
        <dbReference type="ARBA" id="ARBA00022763"/>
    </source>
</evidence>
<dbReference type="FunFam" id="3.30.230.10:FF:000014">
    <property type="entry name" value="DNA mismatch repair protein Mlh1"/>
    <property type="match status" value="1"/>
</dbReference>
<dbReference type="GO" id="GO:0030983">
    <property type="term" value="F:mismatched DNA binding"/>
    <property type="evidence" value="ECO:0007669"/>
    <property type="project" value="InterPro"/>
</dbReference>
<dbReference type="InterPro" id="IPR032189">
    <property type="entry name" value="Mlh1_C"/>
</dbReference>
<keyword evidence="9" id="KW-1185">Reference proteome</keyword>
<dbReference type="InterPro" id="IPR014721">
    <property type="entry name" value="Ribsml_uS5_D2-typ_fold_subgr"/>
</dbReference>
<reference evidence="8 9" key="1">
    <citation type="journal article" date="2018" name="MBio">
        <title>Comparative Genomics Reveals the Core Gene Toolbox for the Fungus-Insect Symbiosis.</title>
        <authorList>
            <person name="Wang Y."/>
            <person name="Stata M."/>
            <person name="Wang W."/>
            <person name="Stajich J.E."/>
            <person name="White M.M."/>
            <person name="Moncalvo J.M."/>
        </authorList>
    </citation>
    <scope>NUCLEOTIDE SEQUENCE [LARGE SCALE GENOMIC DNA]</scope>
    <source>
        <strain evidence="8 9">SWE-8-4</strain>
    </source>
</reference>
<dbReference type="SMART" id="SM01340">
    <property type="entry name" value="DNA_mis_repair"/>
    <property type="match status" value="1"/>
</dbReference>
<dbReference type="PANTHER" id="PTHR10073">
    <property type="entry name" value="DNA MISMATCH REPAIR PROTEIN MLH, PMS, MUTL"/>
    <property type="match status" value="1"/>
</dbReference>
<proteinExistence type="inferred from homology"/>